<reference evidence="11 12" key="1">
    <citation type="submission" date="2021-02" db="EMBL/GenBank/DDBJ databases">
        <title>Characterization of Marinitoga sp. nov. str. BP5-C20A.</title>
        <authorList>
            <person name="Erauso G."/>
            <person name="Postec A."/>
        </authorList>
    </citation>
    <scope>NUCLEOTIDE SEQUENCE [LARGE SCALE GENOMIC DNA]</scope>
    <source>
        <strain evidence="11 12">BP5-C20A</strain>
    </source>
</reference>
<evidence type="ECO:0000256" key="4">
    <source>
        <dbReference type="ARBA" id="ARBA00022801"/>
    </source>
</evidence>
<dbReference type="PANTHER" id="PTHR32092:SF4">
    <property type="entry name" value="ALPHA-GLUCOSIDASE"/>
    <property type="match status" value="1"/>
</dbReference>
<comment type="similarity">
    <text evidence="2 9">Belongs to the glycosyl hydrolase 4 family.</text>
</comment>
<evidence type="ECO:0000256" key="5">
    <source>
        <dbReference type="ARBA" id="ARBA00023027"/>
    </source>
</evidence>
<dbReference type="Pfam" id="PF02056">
    <property type="entry name" value="Glyco_hydro_4"/>
    <property type="match status" value="1"/>
</dbReference>
<evidence type="ECO:0000256" key="3">
    <source>
        <dbReference type="ARBA" id="ARBA00022723"/>
    </source>
</evidence>
<evidence type="ECO:0000313" key="11">
    <source>
        <dbReference type="EMBL" id="WGS64012.1"/>
    </source>
</evidence>
<dbReference type="InterPro" id="IPR022616">
    <property type="entry name" value="Glyco_hydro_4_C"/>
</dbReference>
<proteinExistence type="inferred from homology"/>
<dbReference type="Proteomes" id="UP001232493">
    <property type="component" value="Chromosome"/>
</dbReference>
<dbReference type="PANTHER" id="PTHR32092">
    <property type="entry name" value="6-PHOSPHO-BETA-GLUCOSIDASE-RELATED"/>
    <property type="match status" value="1"/>
</dbReference>
<keyword evidence="12" id="KW-1185">Reference proteome</keyword>
<keyword evidence="3" id="KW-0479">Metal-binding</keyword>
<dbReference type="PRINTS" id="PR00732">
    <property type="entry name" value="GLHYDRLASE4"/>
</dbReference>
<dbReference type="InterPro" id="IPR015955">
    <property type="entry name" value="Lactate_DH/Glyco_Ohase_4_C"/>
</dbReference>
<evidence type="ECO:0000256" key="1">
    <source>
        <dbReference type="ARBA" id="ARBA00001936"/>
    </source>
</evidence>
<keyword evidence="4 9" id="KW-0378">Hydrolase</keyword>
<evidence type="ECO:0000256" key="2">
    <source>
        <dbReference type="ARBA" id="ARBA00010141"/>
    </source>
</evidence>
<sequence length="480" mass="55410">MGVKIGIIGAGSAVFSMRLVADICKTPELAGSVISLMDIDEERLNAVHLLASKIVDEFGSDIKFEKTTDLEETIKDSDFVINTAMVGGHNYLEKARAIGEKYGYYRGIDAQEFNMVSDYYTISNFNQLNFAFNVAKLIEKLSPNAWLIQGANPVFEITTLISREVPIKMIGVCHGHYGAMDIFEKLGLKNENVNWQVAGFNHAIWLNRFEYNGEDAYPLIDRWIKENENKEFKPRDPFNDQLSPAAIDMYKFYGMFPIGDTVRNSSWKYHYNLEEKKKWYGEPWGGADSEIGWKWYQNMLLEVTKIIKDFAKLVLENKNKKLSEIFELALVGNRLEGHFEEEMRKILNPAQLSGEQHIPFINAIVNDKKTKLVLNIMNSGIINEIPGDVAVEVPVMVDKNGIHPEEIYPKLNKRIIKYYLYPRMIRMEMALEAFLTGDIKLLEEFLIRDRRTTSYEQVKNVLRELMELPENKNMKKHYLK</sequence>
<dbReference type="SUPFAM" id="SSF56327">
    <property type="entry name" value="LDH C-terminal domain-like"/>
    <property type="match status" value="1"/>
</dbReference>
<dbReference type="SUPFAM" id="SSF51735">
    <property type="entry name" value="NAD(P)-binding Rossmann-fold domains"/>
    <property type="match status" value="1"/>
</dbReference>
<comment type="cofactor">
    <cofactor evidence="9">
        <name>NAD(+)</name>
        <dbReference type="ChEBI" id="CHEBI:57540"/>
    </cofactor>
    <text evidence="9">Binds 1 NAD(+) per subunit.</text>
</comment>
<dbReference type="Gene3D" id="3.90.1820.10">
    <property type="entry name" value="AglA-like glucosidase"/>
    <property type="match status" value="1"/>
</dbReference>
<keyword evidence="8 9" id="KW-0326">Glycosidase</keyword>
<evidence type="ECO:0000256" key="6">
    <source>
        <dbReference type="ARBA" id="ARBA00023211"/>
    </source>
</evidence>
<dbReference type="InterPro" id="IPR036291">
    <property type="entry name" value="NAD(P)-bd_dom_sf"/>
</dbReference>
<dbReference type="NCBIfam" id="NF041089">
    <property type="entry name" value="alpha_gluc_AglA"/>
    <property type="match status" value="1"/>
</dbReference>
<name>A0ABY8PMY5_9BACT</name>
<evidence type="ECO:0000256" key="8">
    <source>
        <dbReference type="ARBA" id="ARBA00023295"/>
    </source>
</evidence>
<feature type="domain" description="Glycosyl hydrolase family 4 C-terminal" evidence="10">
    <location>
        <begin position="197"/>
        <end position="452"/>
    </location>
</feature>
<keyword evidence="5 9" id="KW-0520">NAD</keyword>
<dbReference type="CDD" id="cd05297">
    <property type="entry name" value="GH4_alpha_glucosidase_galactosidase"/>
    <property type="match status" value="1"/>
</dbReference>
<keyword evidence="7" id="KW-0119">Carbohydrate metabolism</keyword>
<dbReference type="InterPro" id="IPR001088">
    <property type="entry name" value="Glyco_hydro_4"/>
</dbReference>
<evidence type="ECO:0000256" key="9">
    <source>
        <dbReference type="RuleBase" id="RU361152"/>
    </source>
</evidence>
<evidence type="ECO:0000313" key="12">
    <source>
        <dbReference type="Proteomes" id="UP001232493"/>
    </source>
</evidence>
<dbReference type="Pfam" id="PF11975">
    <property type="entry name" value="Glyco_hydro_4C"/>
    <property type="match status" value="1"/>
</dbReference>
<dbReference type="EMBL" id="CP069362">
    <property type="protein sequence ID" value="WGS64012.1"/>
    <property type="molecule type" value="Genomic_DNA"/>
</dbReference>
<evidence type="ECO:0000256" key="7">
    <source>
        <dbReference type="ARBA" id="ARBA00023277"/>
    </source>
</evidence>
<protein>
    <submittedName>
        <fullName evidence="11">Alpha-glucosidase/alpha-galactosidase</fullName>
    </submittedName>
</protein>
<keyword evidence="6" id="KW-0464">Manganese</keyword>
<accession>A0ABY8PMY5</accession>
<dbReference type="InterPro" id="IPR053487">
    <property type="entry name" value="Alpha-glycosidase"/>
</dbReference>
<organism evidence="11 12">
    <name type="scientific">Marinitoga aeolica</name>
    <dbReference type="NCBI Taxonomy" id="2809031"/>
    <lineage>
        <taxon>Bacteria</taxon>
        <taxon>Thermotogati</taxon>
        <taxon>Thermotogota</taxon>
        <taxon>Thermotogae</taxon>
        <taxon>Petrotogales</taxon>
        <taxon>Petrotogaceae</taxon>
        <taxon>Marinitoga</taxon>
    </lineage>
</organism>
<dbReference type="PROSITE" id="PS01324">
    <property type="entry name" value="GLYCOSYL_HYDROL_F4"/>
    <property type="match status" value="1"/>
</dbReference>
<evidence type="ECO:0000259" key="10">
    <source>
        <dbReference type="Pfam" id="PF11975"/>
    </source>
</evidence>
<dbReference type="InterPro" id="IPR019802">
    <property type="entry name" value="GlycHydrolase_4_CS"/>
</dbReference>
<comment type="cofactor">
    <cofactor evidence="1">
        <name>Mn(2+)</name>
        <dbReference type="ChEBI" id="CHEBI:29035"/>
    </cofactor>
</comment>
<gene>
    <name evidence="11" type="ORF">JRV97_06420</name>
</gene>
<dbReference type="InterPro" id="IPR053715">
    <property type="entry name" value="GH4_Enzyme_sf"/>
</dbReference>
<dbReference type="RefSeq" id="WP_280997342.1">
    <property type="nucleotide sequence ID" value="NZ_CP069362.1"/>
</dbReference>